<proteinExistence type="predicted"/>
<evidence type="ECO:0000313" key="1">
    <source>
        <dbReference type="EMBL" id="KKK47719.1"/>
    </source>
</evidence>
<protein>
    <submittedName>
        <fullName evidence="1">Uncharacterized protein</fullName>
    </submittedName>
</protein>
<gene>
    <name evidence="1" type="ORF">LCGC14_3152370</name>
</gene>
<dbReference type="EMBL" id="LAZR01069430">
    <property type="protein sequence ID" value="KKK47719.1"/>
    <property type="molecule type" value="Genomic_DNA"/>
</dbReference>
<organism evidence="1">
    <name type="scientific">marine sediment metagenome</name>
    <dbReference type="NCBI Taxonomy" id="412755"/>
    <lineage>
        <taxon>unclassified sequences</taxon>
        <taxon>metagenomes</taxon>
        <taxon>ecological metagenomes</taxon>
    </lineage>
</organism>
<accession>A0A0F8Y0G5</accession>
<sequence length="20" mass="2217">MSDMHPIFEGDVVIVRSLNG</sequence>
<name>A0A0F8Y0G5_9ZZZZ</name>
<comment type="caution">
    <text evidence="1">The sequence shown here is derived from an EMBL/GenBank/DDBJ whole genome shotgun (WGS) entry which is preliminary data.</text>
</comment>
<dbReference type="AlphaFoldDB" id="A0A0F8Y0G5"/>
<feature type="non-terminal residue" evidence="1">
    <location>
        <position position="20"/>
    </location>
</feature>
<reference evidence="1" key="1">
    <citation type="journal article" date="2015" name="Nature">
        <title>Complex archaea that bridge the gap between prokaryotes and eukaryotes.</title>
        <authorList>
            <person name="Spang A."/>
            <person name="Saw J.H."/>
            <person name="Jorgensen S.L."/>
            <person name="Zaremba-Niedzwiedzka K."/>
            <person name="Martijn J."/>
            <person name="Lind A.E."/>
            <person name="van Eijk R."/>
            <person name="Schleper C."/>
            <person name="Guy L."/>
            <person name="Ettema T.J."/>
        </authorList>
    </citation>
    <scope>NUCLEOTIDE SEQUENCE</scope>
</reference>